<sequence>MGVKHKNTLQNNQNTKTHYKTTKTKKGGNHLFFVQNGFGVSLSF</sequence>
<proteinExistence type="predicted"/>
<dbReference type="EMBL" id="MN740115">
    <property type="protein sequence ID" value="QHT88352.1"/>
    <property type="molecule type" value="Genomic_DNA"/>
</dbReference>
<dbReference type="AlphaFoldDB" id="A0A6C0I6D8"/>
<evidence type="ECO:0000313" key="2">
    <source>
        <dbReference type="EMBL" id="QHT88352.1"/>
    </source>
</evidence>
<feature type="region of interest" description="Disordered" evidence="1">
    <location>
        <begin position="1"/>
        <end position="23"/>
    </location>
</feature>
<evidence type="ECO:0000256" key="1">
    <source>
        <dbReference type="SAM" id="MobiDB-lite"/>
    </source>
</evidence>
<name>A0A6C0I6D8_9ZZZZ</name>
<protein>
    <submittedName>
        <fullName evidence="2">Uncharacterized protein</fullName>
    </submittedName>
</protein>
<accession>A0A6C0I6D8</accession>
<reference evidence="2" key="1">
    <citation type="journal article" date="2020" name="Nature">
        <title>Giant virus diversity and host interactions through global metagenomics.</title>
        <authorList>
            <person name="Schulz F."/>
            <person name="Roux S."/>
            <person name="Paez-Espino D."/>
            <person name="Jungbluth S."/>
            <person name="Walsh D.A."/>
            <person name="Denef V.J."/>
            <person name="McMahon K.D."/>
            <person name="Konstantinidis K.T."/>
            <person name="Eloe-Fadrosh E.A."/>
            <person name="Kyrpides N.C."/>
            <person name="Woyke T."/>
        </authorList>
    </citation>
    <scope>NUCLEOTIDE SEQUENCE</scope>
    <source>
        <strain evidence="2">GVMAG-M-3300023184-50</strain>
    </source>
</reference>
<organism evidence="2">
    <name type="scientific">viral metagenome</name>
    <dbReference type="NCBI Taxonomy" id="1070528"/>
    <lineage>
        <taxon>unclassified sequences</taxon>
        <taxon>metagenomes</taxon>
        <taxon>organismal metagenomes</taxon>
    </lineage>
</organism>